<keyword evidence="2" id="KW-0963">Cytoplasm</keyword>
<evidence type="ECO:0000256" key="1">
    <source>
        <dbReference type="ARBA" id="ARBA00022679"/>
    </source>
</evidence>
<dbReference type="InterPro" id="IPR029058">
    <property type="entry name" value="AB_hydrolase_fold"/>
</dbReference>
<evidence type="ECO:0000259" key="5">
    <source>
        <dbReference type="Pfam" id="PF00561"/>
    </source>
</evidence>
<dbReference type="Gene3D" id="3.40.50.1820">
    <property type="entry name" value="alpha/beta hydrolase"/>
    <property type="match status" value="1"/>
</dbReference>
<dbReference type="InterPro" id="IPR000073">
    <property type="entry name" value="AB_hydrolase_1"/>
</dbReference>
<evidence type="ECO:0000313" key="6">
    <source>
        <dbReference type="EMBL" id="RFF31925.1"/>
    </source>
</evidence>
<evidence type="ECO:0000313" key="7">
    <source>
        <dbReference type="Proteomes" id="UP000260351"/>
    </source>
</evidence>
<evidence type="ECO:0000256" key="4">
    <source>
        <dbReference type="SAM" id="SignalP"/>
    </source>
</evidence>
<keyword evidence="1 2" id="KW-0808">Transferase</keyword>
<dbReference type="HAMAP" id="MF_00296">
    <property type="entry name" value="MetX_acyltransf"/>
    <property type="match status" value="1"/>
</dbReference>
<organism evidence="6 7">
    <name type="scientific">Wenzhouxiangella sediminis</name>
    <dbReference type="NCBI Taxonomy" id="1792836"/>
    <lineage>
        <taxon>Bacteria</taxon>
        <taxon>Pseudomonadati</taxon>
        <taxon>Pseudomonadota</taxon>
        <taxon>Gammaproteobacteria</taxon>
        <taxon>Chromatiales</taxon>
        <taxon>Wenzhouxiangellaceae</taxon>
        <taxon>Wenzhouxiangella</taxon>
    </lineage>
</organism>
<dbReference type="RefSeq" id="WP_116649583.1">
    <property type="nucleotide sequence ID" value="NZ_QUZK01000014.1"/>
</dbReference>
<feature type="chain" id="PRO_5017676448" description="Probable acyltransferase" evidence="4">
    <location>
        <begin position="21"/>
        <end position="390"/>
    </location>
</feature>
<name>A0A3E1KBD4_9GAMM</name>
<dbReference type="GO" id="GO:0009092">
    <property type="term" value="P:homoserine metabolic process"/>
    <property type="evidence" value="ECO:0007669"/>
    <property type="project" value="TreeGrafter"/>
</dbReference>
<dbReference type="Gene3D" id="1.10.1740.110">
    <property type="match status" value="1"/>
</dbReference>
<dbReference type="AlphaFoldDB" id="A0A3E1KBD4"/>
<keyword evidence="2" id="KW-0028">Amino-acid biosynthesis</keyword>
<dbReference type="Pfam" id="PF00561">
    <property type="entry name" value="Abhydrolase_1"/>
    <property type="match status" value="1"/>
</dbReference>
<dbReference type="InterPro" id="IPR008220">
    <property type="entry name" value="HAT_MetX-like"/>
</dbReference>
<dbReference type="PANTHER" id="PTHR32268:SF11">
    <property type="entry name" value="HOMOSERINE O-ACETYLTRANSFERASE"/>
    <property type="match status" value="1"/>
</dbReference>
<comment type="caution">
    <text evidence="6">The sequence shown here is derived from an EMBL/GenBank/DDBJ whole genome shotgun (WGS) entry which is preliminary data.</text>
</comment>
<feature type="active site" evidence="3">
    <location>
        <position position="370"/>
    </location>
</feature>
<dbReference type="GO" id="GO:0009086">
    <property type="term" value="P:methionine biosynthetic process"/>
    <property type="evidence" value="ECO:0007669"/>
    <property type="project" value="TreeGrafter"/>
</dbReference>
<keyword evidence="2 6" id="KW-0012">Acyltransferase</keyword>
<evidence type="ECO:0000256" key="2">
    <source>
        <dbReference type="HAMAP-Rule" id="MF_00296"/>
    </source>
</evidence>
<evidence type="ECO:0000256" key="3">
    <source>
        <dbReference type="PIRSR" id="PIRSR000443-1"/>
    </source>
</evidence>
<dbReference type="Proteomes" id="UP000260351">
    <property type="component" value="Unassembled WGS sequence"/>
</dbReference>
<dbReference type="GO" id="GO:0004414">
    <property type="term" value="F:homoserine O-acetyltransferase activity"/>
    <property type="evidence" value="ECO:0007669"/>
    <property type="project" value="TreeGrafter"/>
</dbReference>
<dbReference type="EC" id="2.3.1.-" evidence="2"/>
<proteinExistence type="inferred from homology"/>
<feature type="active site" evidence="2 3">
    <location>
        <position position="337"/>
    </location>
</feature>
<dbReference type="EMBL" id="QUZK01000014">
    <property type="protein sequence ID" value="RFF31925.1"/>
    <property type="molecule type" value="Genomic_DNA"/>
</dbReference>
<comment type="caution">
    <text evidence="2">Lacks conserved residue(s) required for the propagation of feature annotation.</text>
</comment>
<keyword evidence="7" id="KW-1185">Reference proteome</keyword>
<feature type="signal peptide" evidence="4">
    <location>
        <begin position="1"/>
        <end position="20"/>
    </location>
</feature>
<protein>
    <recommendedName>
        <fullName evidence="2">Probable acyltransferase</fullName>
        <ecNumber evidence="2">2.3.1.-</ecNumber>
    </recommendedName>
</protein>
<dbReference type="NCBIfam" id="NF005262">
    <property type="entry name" value="PRK06765.1"/>
    <property type="match status" value="1"/>
</dbReference>
<dbReference type="GO" id="GO:0005737">
    <property type="term" value="C:cytoplasm"/>
    <property type="evidence" value="ECO:0007669"/>
    <property type="project" value="UniProtKB-SubCell"/>
</dbReference>
<dbReference type="PIRSF" id="PIRSF000443">
    <property type="entry name" value="Homoser_Ac_trans"/>
    <property type="match status" value="1"/>
</dbReference>
<dbReference type="OrthoDB" id="9800754at2"/>
<feature type="active site" description="Nucleophile" evidence="3">
    <location>
        <position position="174"/>
    </location>
</feature>
<comment type="subcellular location">
    <subcellularLocation>
        <location evidence="2">Cytoplasm</location>
    </subcellularLocation>
</comment>
<comment type="similarity">
    <text evidence="2">Belongs to the AB hydrolase superfamily. MetX family.</text>
</comment>
<keyword evidence="4" id="KW-0732">Signal</keyword>
<accession>A0A3E1KBD4</accession>
<sequence length="390" mass="42805">MLRTLLIATLALLAGTPVSADEGIVQKREFVTEDFTTFGGETIPELRVGWEAYGDLNAERDNVVLVTHFFSGTSHAAGRYHPDDPEAGYWDAIIGPGKAIDTDRFYVISVDTLVNANVHDEHVITTGPATVNPATGEPWGLDFPVVTIRDFVEVQKRLLDSLGIERLHAVIGASMGSFQALEWAVAHPDRVERMVSVIGAGRMGAWEIALLEHWASPIRLDANWRGGDYYGHDRPIEGLTASLMLITQNALHPDFFEMQFPGHSNLPAEALANLDGDFAVTDWLRERARQRATVSDANHILYLTRASQLFIAGHGPDLADAMSRVRARTLFLPASGDLLLRPGLAQETHDLLVRAGKDSTLDYLAGPMGHLNGVTSIDQAEDRLRAFLEE</sequence>
<reference evidence="6 7" key="1">
    <citation type="submission" date="2018-08" db="EMBL/GenBank/DDBJ databases">
        <title>Wenzhouxiangella salilacus sp. nov., a novel bacterium isolated from a saline lake in Xinjiang Province, China.</title>
        <authorList>
            <person name="Han S."/>
        </authorList>
    </citation>
    <scope>NUCLEOTIDE SEQUENCE [LARGE SCALE GENOMIC DNA]</scope>
    <source>
        <strain evidence="6 7">XDB06</strain>
    </source>
</reference>
<comment type="subunit">
    <text evidence="2">Homodimer.</text>
</comment>
<feature type="domain" description="AB hydrolase-1" evidence="5">
    <location>
        <begin position="143"/>
        <end position="245"/>
    </location>
</feature>
<dbReference type="SUPFAM" id="SSF53474">
    <property type="entry name" value="alpha/beta-Hydrolases"/>
    <property type="match status" value="1"/>
</dbReference>
<gene>
    <name evidence="6" type="ORF">DZC52_02730</name>
</gene>
<dbReference type="PANTHER" id="PTHR32268">
    <property type="entry name" value="HOMOSERINE O-ACETYLTRANSFERASE"/>
    <property type="match status" value="1"/>
</dbReference>